<dbReference type="InterPro" id="IPR050092">
    <property type="entry name" value="RNase_H"/>
</dbReference>
<evidence type="ECO:0000256" key="3">
    <source>
        <dbReference type="ARBA" id="ARBA00012180"/>
    </source>
</evidence>
<comment type="caution">
    <text evidence="9">The sequence shown here is derived from an EMBL/GenBank/DDBJ whole genome shotgun (WGS) entry which is preliminary data.</text>
</comment>
<dbReference type="AlphaFoldDB" id="A0A409YMM3"/>
<evidence type="ECO:0000313" key="9">
    <source>
        <dbReference type="EMBL" id="PPR04282.1"/>
    </source>
</evidence>
<dbReference type="OrthoDB" id="407198at2759"/>
<dbReference type="InterPro" id="IPR002156">
    <property type="entry name" value="RNaseH_domain"/>
</dbReference>
<protein>
    <recommendedName>
        <fullName evidence="3">ribonuclease H</fullName>
        <ecNumber evidence="3">3.1.26.4</ecNumber>
    </recommendedName>
</protein>
<keyword evidence="6" id="KW-0255">Endonuclease</keyword>
<evidence type="ECO:0000256" key="2">
    <source>
        <dbReference type="ARBA" id="ARBA00005300"/>
    </source>
</evidence>
<evidence type="ECO:0000256" key="7">
    <source>
        <dbReference type="ARBA" id="ARBA00022801"/>
    </source>
</evidence>
<dbReference type="InParanoid" id="A0A409YMM3"/>
<dbReference type="PROSITE" id="PS50879">
    <property type="entry name" value="RNASE_H_1"/>
    <property type="match status" value="1"/>
</dbReference>
<dbReference type="Gene3D" id="3.30.420.10">
    <property type="entry name" value="Ribonuclease H-like superfamily/Ribonuclease H"/>
    <property type="match status" value="1"/>
</dbReference>
<dbReference type="SUPFAM" id="SSF53098">
    <property type="entry name" value="Ribonuclease H-like"/>
    <property type="match status" value="1"/>
</dbReference>
<keyword evidence="5" id="KW-0479">Metal-binding</keyword>
<comment type="catalytic activity">
    <reaction evidence="1">
        <text>Endonucleolytic cleavage to 5'-phosphomonoester.</text>
        <dbReference type="EC" id="3.1.26.4"/>
    </reaction>
</comment>
<proteinExistence type="inferred from homology"/>
<dbReference type="Pfam" id="PF00075">
    <property type="entry name" value="RNase_H"/>
    <property type="match status" value="1"/>
</dbReference>
<dbReference type="InterPro" id="IPR012337">
    <property type="entry name" value="RNaseH-like_sf"/>
</dbReference>
<evidence type="ECO:0000256" key="6">
    <source>
        <dbReference type="ARBA" id="ARBA00022759"/>
    </source>
</evidence>
<dbReference type="STRING" id="231916.A0A409YMM3"/>
<dbReference type="EMBL" id="NHYE01000643">
    <property type="protein sequence ID" value="PPR04282.1"/>
    <property type="molecule type" value="Genomic_DNA"/>
</dbReference>
<evidence type="ECO:0000256" key="4">
    <source>
        <dbReference type="ARBA" id="ARBA00022722"/>
    </source>
</evidence>
<comment type="similarity">
    <text evidence="2">Belongs to the RNase H family.</text>
</comment>
<gene>
    <name evidence="9" type="ORF">CVT26_004069</name>
</gene>
<dbReference type="InterPro" id="IPR036397">
    <property type="entry name" value="RNaseH_sf"/>
</dbReference>
<dbReference type="GO" id="GO:0004523">
    <property type="term" value="F:RNA-DNA hybrid ribonuclease activity"/>
    <property type="evidence" value="ECO:0007669"/>
    <property type="project" value="UniProtKB-EC"/>
</dbReference>
<evidence type="ECO:0000313" key="10">
    <source>
        <dbReference type="Proteomes" id="UP000284706"/>
    </source>
</evidence>
<dbReference type="PANTHER" id="PTHR10642:SF26">
    <property type="entry name" value="RIBONUCLEASE H1"/>
    <property type="match status" value="1"/>
</dbReference>
<dbReference type="GO" id="GO:0046872">
    <property type="term" value="F:metal ion binding"/>
    <property type="evidence" value="ECO:0007669"/>
    <property type="project" value="UniProtKB-KW"/>
</dbReference>
<dbReference type="EC" id="3.1.26.4" evidence="3"/>
<evidence type="ECO:0000256" key="1">
    <source>
        <dbReference type="ARBA" id="ARBA00000077"/>
    </source>
</evidence>
<dbReference type="GO" id="GO:0043137">
    <property type="term" value="P:DNA replication, removal of RNA primer"/>
    <property type="evidence" value="ECO:0007669"/>
    <property type="project" value="TreeGrafter"/>
</dbReference>
<dbReference type="Proteomes" id="UP000284706">
    <property type="component" value="Unassembled WGS sequence"/>
</dbReference>
<feature type="domain" description="RNase H type-1" evidence="8">
    <location>
        <begin position="60"/>
        <end position="235"/>
    </location>
</feature>
<accession>A0A409YMM3</accession>
<dbReference type="GO" id="GO:0003676">
    <property type="term" value="F:nucleic acid binding"/>
    <property type="evidence" value="ECO:0007669"/>
    <property type="project" value="InterPro"/>
</dbReference>
<organism evidence="9 10">
    <name type="scientific">Gymnopilus dilepis</name>
    <dbReference type="NCBI Taxonomy" id="231916"/>
    <lineage>
        <taxon>Eukaryota</taxon>
        <taxon>Fungi</taxon>
        <taxon>Dikarya</taxon>
        <taxon>Basidiomycota</taxon>
        <taxon>Agaricomycotina</taxon>
        <taxon>Agaricomycetes</taxon>
        <taxon>Agaricomycetidae</taxon>
        <taxon>Agaricales</taxon>
        <taxon>Agaricineae</taxon>
        <taxon>Hymenogastraceae</taxon>
        <taxon>Gymnopilus</taxon>
    </lineage>
</organism>
<keyword evidence="7" id="KW-0378">Hydrolase</keyword>
<evidence type="ECO:0000259" key="8">
    <source>
        <dbReference type="PROSITE" id="PS50879"/>
    </source>
</evidence>
<dbReference type="PANTHER" id="PTHR10642">
    <property type="entry name" value="RIBONUCLEASE H1"/>
    <property type="match status" value="1"/>
</dbReference>
<evidence type="ECO:0000256" key="5">
    <source>
        <dbReference type="ARBA" id="ARBA00022723"/>
    </source>
</evidence>
<name>A0A409YMM3_9AGAR</name>
<keyword evidence="4" id="KW-0540">Nuclease</keyword>
<dbReference type="CDD" id="cd13934">
    <property type="entry name" value="RNase_H_Dikarya_like"/>
    <property type="match status" value="1"/>
</dbReference>
<keyword evidence="10" id="KW-1185">Reference proteome</keyword>
<sequence>MTLPDNNHVEDRKAIICLGLQNLDIKQLVLECKDCHRFFASCCQNGFSEGGLYKHHGRLCHHAKVVFTDGACTNNGSALARSGLGVTIGGDNDEFDYSWSIPVTDAVDVVSPRTSQRAELLAALEGLKMLEAFRKTGGVDVSRNHSGHARDDYRDTYLVVTDSEYVVKGMTEWLPSWKRRGLRTSSGKRPTNLDLFLELDRYVTKLENDRVAVGFWHVPRTFNQDADALAKRAASIAT</sequence>
<reference evidence="9 10" key="1">
    <citation type="journal article" date="2018" name="Evol. Lett.">
        <title>Horizontal gene cluster transfer increased hallucinogenic mushroom diversity.</title>
        <authorList>
            <person name="Reynolds H.T."/>
            <person name="Vijayakumar V."/>
            <person name="Gluck-Thaler E."/>
            <person name="Korotkin H.B."/>
            <person name="Matheny P.B."/>
            <person name="Slot J.C."/>
        </authorList>
    </citation>
    <scope>NUCLEOTIDE SEQUENCE [LARGE SCALE GENOMIC DNA]</scope>
    <source>
        <strain evidence="9 10">SRW20</strain>
    </source>
</reference>